<dbReference type="EMBL" id="BDGB01000044">
    <property type="protein sequence ID" value="GAW71819.1"/>
    <property type="molecule type" value="Genomic_DNA"/>
</dbReference>
<evidence type="ECO:0000313" key="3">
    <source>
        <dbReference type="Proteomes" id="UP000214739"/>
    </source>
</evidence>
<accession>A0A224VD78</accession>
<protein>
    <submittedName>
        <fullName evidence="1">Uncharacterized protein</fullName>
    </submittedName>
</protein>
<evidence type="ECO:0000313" key="2">
    <source>
        <dbReference type="EMBL" id="TDG91187.1"/>
    </source>
</evidence>
<keyword evidence="4" id="KW-1185">Reference proteome</keyword>
<gene>
    <name evidence="2" type="ORF">C5L28_002389</name>
    <name evidence="1" type="ORF">LPKJCM_00922</name>
</gene>
<evidence type="ECO:0000313" key="4">
    <source>
        <dbReference type="Proteomes" id="UP000294668"/>
    </source>
</evidence>
<reference evidence="2 4" key="2">
    <citation type="journal article" date="2019" name="Appl. Microbiol. Biotechnol.">
        <title>Uncovering carbohydrate metabolism through a genotype-phenotype association study of 56 lactic acid bacteria genomes.</title>
        <authorList>
            <person name="Buron-Moles G."/>
            <person name="Chailyan A."/>
            <person name="Dolejs I."/>
            <person name="Forster J."/>
            <person name="Miks M.H."/>
        </authorList>
    </citation>
    <scope>NUCLEOTIDE SEQUENCE [LARGE SCALE GENOMIC DNA]</scope>
    <source>
        <strain evidence="2 4">DSM 10551</strain>
    </source>
</reference>
<dbReference type="Proteomes" id="UP000294668">
    <property type="component" value="Unassembled WGS sequence"/>
</dbReference>
<dbReference type="AlphaFoldDB" id="A0A224VD78"/>
<reference evidence="1 3" key="1">
    <citation type="journal article" date="2017" name="Biosci Microbiota Food Health">
        <title>Genomic characterization reconfirms the taxonomic status of Lactobacillus parakefiri.</title>
        <authorList>
            <person name="Tanizawa Y."/>
            <person name="Kobayashi H."/>
            <person name="Kaminuma E."/>
            <person name="Sakamoto M."/>
            <person name="Ohkuma M."/>
            <person name="Nakamura Y."/>
            <person name="Arita M."/>
            <person name="Tohno M."/>
        </authorList>
    </citation>
    <scope>NUCLEOTIDE SEQUENCE [LARGE SCALE GENOMIC DNA]</scope>
    <source>
        <strain evidence="1 3">JCM 8573</strain>
    </source>
</reference>
<name>A0A224VD78_9LACO</name>
<evidence type="ECO:0000313" key="1">
    <source>
        <dbReference type="EMBL" id="GAW71819.1"/>
    </source>
</evidence>
<comment type="caution">
    <text evidence="1">The sequence shown here is derived from an EMBL/GenBank/DDBJ whole genome shotgun (WGS) entry which is preliminary data.</text>
</comment>
<reference evidence="2" key="3">
    <citation type="submission" date="2019-02" db="EMBL/GenBank/DDBJ databases">
        <authorList>
            <person name="Buron G."/>
            <person name="Chaylann A."/>
            <person name="Dolejs I."/>
            <person name="Forster J."/>
            <person name="Miks M.H."/>
        </authorList>
    </citation>
    <scope>NUCLEOTIDE SEQUENCE</scope>
    <source>
        <strain evidence="2">DSM 10551</strain>
    </source>
</reference>
<dbReference type="EMBL" id="PUFL01000056">
    <property type="protein sequence ID" value="TDG91187.1"/>
    <property type="molecule type" value="Genomic_DNA"/>
</dbReference>
<dbReference type="Proteomes" id="UP000214739">
    <property type="component" value="Unassembled WGS sequence"/>
</dbReference>
<proteinExistence type="predicted"/>
<sequence length="64" mass="7515">MLGSFFVWVMNPLEKDKRTLGVDFLMHSPLNVLLIDKVIKRACPPNRELFCLDKQYGMNYLVKK</sequence>
<organism evidence="1 3">
    <name type="scientific">Lentilactobacillus parakefiri</name>
    <dbReference type="NCBI Taxonomy" id="152332"/>
    <lineage>
        <taxon>Bacteria</taxon>
        <taxon>Bacillati</taxon>
        <taxon>Bacillota</taxon>
        <taxon>Bacilli</taxon>
        <taxon>Lactobacillales</taxon>
        <taxon>Lactobacillaceae</taxon>
        <taxon>Lentilactobacillus</taxon>
    </lineage>
</organism>